<dbReference type="AlphaFoldDB" id="A0A7J8Y3Y1"/>
<evidence type="ECO:0000313" key="3">
    <source>
        <dbReference type="Proteomes" id="UP000593577"/>
    </source>
</evidence>
<name>A0A7J8Y3Y1_GOSAI</name>
<organism evidence="2 3">
    <name type="scientific">Gossypium aridum</name>
    <name type="common">American cotton</name>
    <name type="synonym">Erioxylum aridum</name>
    <dbReference type="NCBI Taxonomy" id="34290"/>
    <lineage>
        <taxon>Eukaryota</taxon>
        <taxon>Viridiplantae</taxon>
        <taxon>Streptophyta</taxon>
        <taxon>Embryophyta</taxon>
        <taxon>Tracheophyta</taxon>
        <taxon>Spermatophyta</taxon>
        <taxon>Magnoliopsida</taxon>
        <taxon>eudicotyledons</taxon>
        <taxon>Gunneridae</taxon>
        <taxon>Pentapetalae</taxon>
        <taxon>rosids</taxon>
        <taxon>malvids</taxon>
        <taxon>Malvales</taxon>
        <taxon>Malvaceae</taxon>
        <taxon>Malvoideae</taxon>
        <taxon>Gossypium</taxon>
    </lineage>
</organism>
<keyword evidence="3" id="KW-1185">Reference proteome</keyword>
<dbReference type="GO" id="GO:0004523">
    <property type="term" value="F:RNA-DNA hybrid ribonuclease activity"/>
    <property type="evidence" value="ECO:0007669"/>
    <property type="project" value="InterPro"/>
</dbReference>
<reference evidence="2 3" key="1">
    <citation type="journal article" date="2019" name="Genome Biol. Evol.">
        <title>Insights into the evolution of the New World diploid cottons (Gossypium, subgenus Houzingenia) based on genome sequencing.</title>
        <authorList>
            <person name="Grover C.E."/>
            <person name="Arick M.A. 2nd"/>
            <person name="Thrash A."/>
            <person name="Conover J.L."/>
            <person name="Sanders W.S."/>
            <person name="Peterson D.G."/>
            <person name="Frelichowski J.E."/>
            <person name="Scheffler J.A."/>
            <person name="Scheffler B.E."/>
            <person name="Wendel J.F."/>
        </authorList>
    </citation>
    <scope>NUCLEOTIDE SEQUENCE [LARGE SCALE GENOMIC DNA]</scope>
    <source>
        <strain evidence="2">185</strain>
        <tissue evidence="2">Leaf</tissue>
    </source>
</reference>
<dbReference type="GO" id="GO:0003676">
    <property type="term" value="F:nucleic acid binding"/>
    <property type="evidence" value="ECO:0007669"/>
    <property type="project" value="InterPro"/>
</dbReference>
<feature type="domain" description="RNase H type-1" evidence="1">
    <location>
        <begin position="220"/>
        <end position="272"/>
    </location>
</feature>
<proteinExistence type="predicted"/>
<dbReference type="Proteomes" id="UP000593577">
    <property type="component" value="Unassembled WGS sequence"/>
</dbReference>
<gene>
    <name evidence="2" type="ORF">Goari_004601</name>
</gene>
<evidence type="ECO:0000259" key="1">
    <source>
        <dbReference type="Pfam" id="PF13456"/>
    </source>
</evidence>
<protein>
    <recommendedName>
        <fullName evidence="1">RNase H type-1 domain-containing protein</fullName>
    </recommendedName>
</protein>
<dbReference type="Pfam" id="PF13456">
    <property type="entry name" value="RVT_3"/>
    <property type="match status" value="1"/>
</dbReference>
<dbReference type="EMBL" id="JABFAA010000010">
    <property type="protein sequence ID" value="MBA0694288.1"/>
    <property type="molecule type" value="Genomic_DNA"/>
</dbReference>
<accession>A0A7J8Y3Y1</accession>
<sequence length="272" mass="31261">MSIFLAPRRTMEEMTSKICRWWWGGKCGGSSRRETLCAFKFLARNISRMVTYSIARRLINHPSVGQVYWRLRELMKKDLVCMWQMVLGFDSVKIGGVSRVLMNVEHVRMLYGKFMASWISDIPILPHGSSNRVVWFHNVHGIYTTKSTYSWLLLKNVGHGPHRNNATFKGKEKDPRVIWEIAYKLNDDFQIHNLSLRPILPWVPRDCKWETPLEGVSKVNIDVSMKDNKTGLSIILRGSNDFVLCGKAIFIDKATNPKLAELVALLVGIRLA</sequence>
<evidence type="ECO:0000313" key="2">
    <source>
        <dbReference type="EMBL" id="MBA0694288.1"/>
    </source>
</evidence>
<dbReference type="InterPro" id="IPR002156">
    <property type="entry name" value="RNaseH_domain"/>
</dbReference>
<comment type="caution">
    <text evidence="2">The sequence shown here is derived from an EMBL/GenBank/DDBJ whole genome shotgun (WGS) entry which is preliminary data.</text>
</comment>